<dbReference type="Proteomes" id="UP000001072">
    <property type="component" value="Unassembled WGS sequence"/>
</dbReference>
<evidence type="ECO:0000313" key="1">
    <source>
        <dbReference type="EMBL" id="EGG11579.1"/>
    </source>
</evidence>
<dbReference type="OrthoDB" id="3224221at2759"/>
<gene>
    <name evidence="1" type="ORF">MELLADRAFT_59734</name>
</gene>
<dbReference type="VEuPathDB" id="FungiDB:MELLADRAFT_59734"/>
<reference evidence="2" key="1">
    <citation type="journal article" date="2011" name="Proc. Natl. Acad. Sci. U.S.A.">
        <title>Obligate biotrophy features unraveled by the genomic analysis of rust fungi.</title>
        <authorList>
            <person name="Duplessis S."/>
            <person name="Cuomo C.A."/>
            <person name="Lin Y.-C."/>
            <person name="Aerts A."/>
            <person name="Tisserant E."/>
            <person name="Veneault-Fourrey C."/>
            <person name="Joly D.L."/>
            <person name="Hacquard S."/>
            <person name="Amselem J."/>
            <person name="Cantarel B.L."/>
            <person name="Chiu R."/>
            <person name="Coutinho P.M."/>
            <person name="Feau N."/>
            <person name="Field M."/>
            <person name="Frey P."/>
            <person name="Gelhaye E."/>
            <person name="Goldberg J."/>
            <person name="Grabherr M.G."/>
            <person name="Kodira C.D."/>
            <person name="Kohler A."/>
            <person name="Kuees U."/>
            <person name="Lindquist E.A."/>
            <person name="Lucas S.M."/>
            <person name="Mago R."/>
            <person name="Mauceli E."/>
            <person name="Morin E."/>
            <person name="Murat C."/>
            <person name="Pangilinan J.L."/>
            <person name="Park R."/>
            <person name="Pearson M."/>
            <person name="Quesneville H."/>
            <person name="Rouhier N."/>
            <person name="Sakthikumar S."/>
            <person name="Salamov A.A."/>
            <person name="Schmutz J."/>
            <person name="Selles B."/>
            <person name="Shapiro H."/>
            <person name="Tanguay P."/>
            <person name="Tuskan G.A."/>
            <person name="Henrissat B."/>
            <person name="Van de Peer Y."/>
            <person name="Rouze P."/>
            <person name="Ellis J.G."/>
            <person name="Dodds P.N."/>
            <person name="Schein J.E."/>
            <person name="Zhong S."/>
            <person name="Hamelin R.C."/>
            <person name="Grigoriev I.V."/>
            <person name="Szabo L.J."/>
            <person name="Martin F."/>
        </authorList>
    </citation>
    <scope>NUCLEOTIDE SEQUENCE [LARGE SCALE GENOMIC DNA]</scope>
    <source>
        <strain evidence="2">98AG31 / pathotype 3-4-7</strain>
    </source>
</reference>
<proteinExistence type="predicted"/>
<accession>F4R735</accession>
<dbReference type="HOGENOM" id="CLU_058865_1_0_1"/>
<sequence>MPTAVEVGVPDENLEMFKALCLADLANHGITRLSFDWELADRSPWNQTVAIFIAKHWQYAYSQGAFDDKAIWSAHNTEKTCIGIILRWLRGRSEDIRQKRRSPEKLRQKEACRKKRMLFKYRADSLSRLLVARNLPQDASVILPHHNCCSDTEWDPEETQYPSVGLVWRSQQYTSLIHQIDGLSFKYSKSTQGARAASQRFDQCRTQATQTNIHAAVCPGLPENCYDPLFISNLTTEERAALNLKPVSNLLITLPTEIEDFAV</sequence>
<dbReference type="EMBL" id="GL883092">
    <property type="protein sequence ID" value="EGG11579.1"/>
    <property type="molecule type" value="Genomic_DNA"/>
</dbReference>
<dbReference type="AlphaFoldDB" id="F4R735"/>
<dbReference type="KEGG" id="mlr:MELLADRAFT_59734"/>
<dbReference type="RefSeq" id="XP_007405214.1">
    <property type="nucleotide sequence ID" value="XM_007405152.1"/>
</dbReference>
<dbReference type="InParanoid" id="F4R735"/>
<evidence type="ECO:0000313" key="2">
    <source>
        <dbReference type="Proteomes" id="UP000001072"/>
    </source>
</evidence>
<organism evidence="2">
    <name type="scientific">Melampsora larici-populina (strain 98AG31 / pathotype 3-4-7)</name>
    <name type="common">Poplar leaf rust fungus</name>
    <dbReference type="NCBI Taxonomy" id="747676"/>
    <lineage>
        <taxon>Eukaryota</taxon>
        <taxon>Fungi</taxon>
        <taxon>Dikarya</taxon>
        <taxon>Basidiomycota</taxon>
        <taxon>Pucciniomycotina</taxon>
        <taxon>Pucciniomycetes</taxon>
        <taxon>Pucciniales</taxon>
        <taxon>Melampsoraceae</taxon>
        <taxon>Melampsora</taxon>
    </lineage>
</organism>
<name>F4R735_MELLP</name>
<dbReference type="GeneID" id="18929414"/>
<keyword evidence="2" id="KW-1185">Reference proteome</keyword>
<protein>
    <submittedName>
        <fullName evidence="1">Uncharacterized protein</fullName>
    </submittedName>
</protein>